<dbReference type="PANTHER" id="PTHR30085">
    <property type="entry name" value="AMINO ACID ABC TRANSPORTER PERMEASE"/>
    <property type="match status" value="1"/>
</dbReference>
<dbReference type="AlphaFoldDB" id="A0A1X6ZII4"/>
<keyword evidence="3 4" id="KW-0732">Signal</keyword>
<comment type="similarity">
    <text evidence="1">Belongs to the bacterial solute-binding protein 3 family.</text>
</comment>
<evidence type="ECO:0000259" key="5">
    <source>
        <dbReference type="SMART" id="SM00062"/>
    </source>
</evidence>
<feature type="signal peptide" evidence="4">
    <location>
        <begin position="1"/>
        <end position="28"/>
    </location>
</feature>
<dbReference type="GO" id="GO:0030288">
    <property type="term" value="C:outer membrane-bounded periplasmic space"/>
    <property type="evidence" value="ECO:0007669"/>
    <property type="project" value="TreeGrafter"/>
</dbReference>
<dbReference type="EMBL" id="FWFU01000003">
    <property type="protein sequence ID" value="SLN52135.1"/>
    <property type="molecule type" value="Genomic_DNA"/>
</dbReference>
<keyword evidence="2" id="KW-0813">Transport</keyword>
<dbReference type="Gene3D" id="3.40.190.10">
    <property type="entry name" value="Periplasmic binding protein-like II"/>
    <property type="match status" value="2"/>
</dbReference>
<protein>
    <submittedName>
        <fullName evidence="6">ABC transporter glutamine-binding protein GlnH</fullName>
    </submittedName>
</protein>
<evidence type="ECO:0000256" key="2">
    <source>
        <dbReference type="ARBA" id="ARBA00022448"/>
    </source>
</evidence>
<feature type="chain" id="PRO_5010859816" evidence="4">
    <location>
        <begin position="29"/>
        <end position="281"/>
    </location>
</feature>
<dbReference type="GO" id="GO:0006865">
    <property type="term" value="P:amino acid transport"/>
    <property type="evidence" value="ECO:0007669"/>
    <property type="project" value="TreeGrafter"/>
</dbReference>
<accession>A0A1X6ZII4</accession>
<proteinExistence type="inferred from homology"/>
<gene>
    <name evidence="6" type="primary">glnH_1</name>
    <name evidence="6" type="ORF">ROH8110_02889</name>
</gene>
<evidence type="ECO:0000313" key="7">
    <source>
        <dbReference type="Proteomes" id="UP000193207"/>
    </source>
</evidence>
<dbReference type="PANTHER" id="PTHR30085:SF6">
    <property type="entry name" value="ABC TRANSPORTER GLUTAMINE-BINDING PROTEIN GLNH"/>
    <property type="match status" value="1"/>
</dbReference>
<evidence type="ECO:0000256" key="1">
    <source>
        <dbReference type="ARBA" id="ARBA00010333"/>
    </source>
</evidence>
<evidence type="ECO:0000256" key="3">
    <source>
        <dbReference type="ARBA" id="ARBA00022729"/>
    </source>
</evidence>
<evidence type="ECO:0000256" key="4">
    <source>
        <dbReference type="SAM" id="SignalP"/>
    </source>
</evidence>
<organism evidence="6 7">
    <name type="scientific">Roseovarius halotolerans</name>
    <dbReference type="NCBI Taxonomy" id="505353"/>
    <lineage>
        <taxon>Bacteria</taxon>
        <taxon>Pseudomonadati</taxon>
        <taxon>Pseudomonadota</taxon>
        <taxon>Alphaproteobacteria</taxon>
        <taxon>Rhodobacterales</taxon>
        <taxon>Roseobacteraceae</taxon>
        <taxon>Roseovarius</taxon>
    </lineage>
</organism>
<dbReference type="Proteomes" id="UP000193207">
    <property type="component" value="Unassembled WGS sequence"/>
</dbReference>
<reference evidence="6 7" key="1">
    <citation type="submission" date="2017-03" db="EMBL/GenBank/DDBJ databases">
        <authorList>
            <person name="Afonso C.L."/>
            <person name="Miller P.J."/>
            <person name="Scott M.A."/>
            <person name="Spackman E."/>
            <person name="Goraichik I."/>
            <person name="Dimitrov K.M."/>
            <person name="Suarez D.L."/>
            <person name="Swayne D.E."/>
        </authorList>
    </citation>
    <scope>NUCLEOTIDE SEQUENCE [LARGE SCALE GENOMIC DNA]</scope>
    <source>
        <strain evidence="6 7">CECT 8110</strain>
    </source>
</reference>
<evidence type="ECO:0000313" key="6">
    <source>
        <dbReference type="EMBL" id="SLN52135.1"/>
    </source>
</evidence>
<keyword evidence="7" id="KW-1185">Reference proteome</keyword>
<feature type="domain" description="Solute-binding protein family 3/N-terminal" evidence="5">
    <location>
        <begin position="43"/>
        <end position="264"/>
    </location>
</feature>
<dbReference type="InterPro" id="IPR001638">
    <property type="entry name" value="Solute-binding_3/MltF_N"/>
</dbReference>
<sequence>MTSSKTFTAYGLVAGLCLAAGPASVAFAQEMPPVPQAIEDAGVVRVGTKCDYPPEGFLNNSGTPVGVEVSMGHQIAKYAFGEDAAAEIVCVTGSNRVPALLGGKIDVIIATMGINAERAEVVDFTDPYAWSSSGMVVRAEDSYNKLADLEGKPVAFIKGAWQIPYFDEHHPEVEKLLLDGVSDSLQALMQNRVEGYAHDTAVLISMVQNNSKIRLIEESYKIGTRGAAVRPGETEWLTYVNAAIKRMAEEGKLSEWLETYSDPETVEVKKTFWDMSKKPSQ</sequence>
<dbReference type="OrthoDB" id="9814231at2"/>
<name>A0A1X6ZII4_9RHOB</name>
<dbReference type="SUPFAM" id="SSF53850">
    <property type="entry name" value="Periplasmic binding protein-like II"/>
    <property type="match status" value="1"/>
</dbReference>
<dbReference type="RefSeq" id="WP_085818392.1">
    <property type="nucleotide sequence ID" value="NZ_FWFU01000003.1"/>
</dbReference>
<dbReference type="Pfam" id="PF00497">
    <property type="entry name" value="SBP_bac_3"/>
    <property type="match status" value="1"/>
</dbReference>
<dbReference type="InterPro" id="IPR051455">
    <property type="entry name" value="Bact_solute-bind_prot3"/>
</dbReference>
<dbReference type="SMART" id="SM00062">
    <property type="entry name" value="PBPb"/>
    <property type="match status" value="1"/>
</dbReference>
<dbReference type="GO" id="GO:0005576">
    <property type="term" value="C:extracellular region"/>
    <property type="evidence" value="ECO:0007669"/>
    <property type="project" value="TreeGrafter"/>
</dbReference>